<keyword evidence="1" id="KW-0812">Transmembrane</keyword>
<keyword evidence="1" id="KW-0472">Membrane</keyword>
<evidence type="ECO:0000313" key="3">
    <source>
        <dbReference type="Proteomes" id="UP000076532"/>
    </source>
</evidence>
<protein>
    <submittedName>
        <fullName evidence="2">Uncharacterized protein</fullName>
    </submittedName>
</protein>
<evidence type="ECO:0000313" key="2">
    <source>
        <dbReference type="EMBL" id="KZP21888.1"/>
    </source>
</evidence>
<organism evidence="2 3">
    <name type="scientific">Athelia psychrophila</name>
    <dbReference type="NCBI Taxonomy" id="1759441"/>
    <lineage>
        <taxon>Eukaryota</taxon>
        <taxon>Fungi</taxon>
        <taxon>Dikarya</taxon>
        <taxon>Basidiomycota</taxon>
        <taxon>Agaricomycotina</taxon>
        <taxon>Agaricomycetes</taxon>
        <taxon>Agaricomycetidae</taxon>
        <taxon>Atheliales</taxon>
        <taxon>Atheliaceae</taxon>
        <taxon>Athelia</taxon>
    </lineage>
</organism>
<evidence type="ECO:0000256" key="1">
    <source>
        <dbReference type="SAM" id="Phobius"/>
    </source>
</evidence>
<gene>
    <name evidence="2" type="ORF">FIBSPDRAFT_860261</name>
</gene>
<dbReference type="AlphaFoldDB" id="A0A166KGP0"/>
<dbReference type="EMBL" id="KV417544">
    <property type="protein sequence ID" value="KZP21888.1"/>
    <property type="molecule type" value="Genomic_DNA"/>
</dbReference>
<dbReference type="Proteomes" id="UP000076532">
    <property type="component" value="Unassembled WGS sequence"/>
</dbReference>
<accession>A0A166KGP0</accession>
<keyword evidence="3" id="KW-1185">Reference proteome</keyword>
<sequence>MNTLEVGALGVLSRQFLPRLYALSSRFLPSLRSRYIPFPFPSTTVLVSYPVLPFVFGFPFISPF</sequence>
<proteinExistence type="predicted"/>
<name>A0A166KGP0_9AGAM</name>
<keyword evidence="1" id="KW-1133">Transmembrane helix</keyword>
<reference evidence="2 3" key="1">
    <citation type="journal article" date="2016" name="Mol. Biol. Evol.">
        <title>Comparative Genomics of Early-Diverging Mushroom-Forming Fungi Provides Insights into the Origins of Lignocellulose Decay Capabilities.</title>
        <authorList>
            <person name="Nagy L.G."/>
            <person name="Riley R."/>
            <person name="Tritt A."/>
            <person name="Adam C."/>
            <person name="Daum C."/>
            <person name="Floudas D."/>
            <person name="Sun H."/>
            <person name="Yadav J.S."/>
            <person name="Pangilinan J."/>
            <person name="Larsson K.H."/>
            <person name="Matsuura K."/>
            <person name="Barry K."/>
            <person name="Labutti K."/>
            <person name="Kuo R."/>
            <person name="Ohm R.A."/>
            <person name="Bhattacharya S.S."/>
            <person name="Shirouzu T."/>
            <person name="Yoshinaga Y."/>
            <person name="Martin F.M."/>
            <person name="Grigoriev I.V."/>
            <person name="Hibbett D.S."/>
        </authorList>
    </citation>
    <scope>NUCLEOTIDE SEQUENCE [LARGE SCALE GENOMIC DNA]</scope>
    <source>
        <strain evidence="2 3">CBS 109695</strain>
    </source>
</reference>
<feature type="transmembrane region" description="Helical" evidence="1">
    <location>
        <begin position="38"/>
        <end position="61"/>
    </location>
</feature>